<dbReference type="STRING" id="1005928.SAMN04487859_11541"/>
<gene>
    <name evidence="2" type="ORF">SAMN04487859_11541</name>
</gene>
<dbReference type="PANTHER" id="PTHR45947:SF3">
    <property type="entry name" value="SULFOQUINOVOSYL TRANSFERASE SQD2"/>
    <property type="match status" value="1"/>
</dbReference>
<dbReference type="PANTHER" id="PTHR45947">
    <property type="entry name" value="SULFOQUINOVOSYL TRANSFERASE SQD2"/>
    <property type="match status" value="1"/>
</dbReference>
<dbReference type="InterPro" id="IPR050194">
    <property type="entry name" value="Glycosyltransferase_grp1"/>
</dbReference>
<dbReference type="Proteomes" id="UP000198599">
    <property type="component" value="Unassembled WGS sequence"/>
</dbReference>
<keyword evidence="3" id="KW-1185">Reference proteome</keyword>
<dbReference type="GO" id="GO:0016757">
    <property type="term" value="F:glycosyltransferase activity"/>
    <property type="evidence" value="ECO:0007669"/>
    <property type="project" value="InterPro"/>
</dbReference>
<feature type="domain" description="Glycosyl transferase family 1" evidence="1">
    <location>
        <begin position="240"/>
        <end position="373"/>
    </location>
</feature>
<dbReference type="RefSeq" id="WP_425441578.1">
    <property type="nucleotide sequence ID" value="NZ_FOVP01000015.1"/>
</dbReference>
<keyword evidence="2" id="KW-0808">Transferase</keyword>
<dbReference type="Pfam" id="PF00534">
    <property type="entry name" value="Glycos_transf_1"/>
    <property type="match status" value="1"/>
</dbReference>
<dbReference type="SUPFAM" id="SSF53756">
    <property type="entry name" value="UDP-Glycosyltransferase/glycogen phosphorylase"/>
    <property type="match status" value="1"/>
</dbReference>
<dbReference type="EMBL" id="FOVP01000015">
    <property type="protein sequence ID" value="SFO08155.1"/>
    <property type="molecule type" value="Genomic_DNA"/>
</dbReference>
<organism evidence="2 3">
    <name type="scientific">Roseovarius lutimaris</name>
    <dbReference type="NCBI Taxonomy" id="1005928"/>
    <lineage>
        <taxon>Bacteria</taxon>
        <taxon>Pseudomonadati</taxon>
        <taxon>Pseudomonadota</taxon>
        <taxon>Alphaproteobacteria</taxon>
        <taxon>Rhodobacterales</taxon>
        <taxon>Roseobacteraceae</taxon>
        <taxon>Roseovarius</taxon>
    </lineage>
</organism>
<reference evidence="3" key="1">
    <citation type="submission" date="2016-10" db="EMBL/GenBank/DDBJ databases">
        <authorList>
            <person name="Varghese N."/>
            <person name="Submissions S."/>
        </authorList>
    </citation>
    <scope>NUCLEOTIDE SEQUENCE [LARGE SCALE GENOMIC DNA]</scope>
    <source>
        <strain evidence="3">DSM 28463</strain>
    </source>
</reference>
<dbReference type="CDD" id="cd03801">
    <property type="entry name" value="GT4_PimA-like"/>
    <property type="match status" value="1"/>
</dbReference>
<dbReference type="AlphaFoldDB" id="A0A1I5E9Q2"/>
<sequence>MMTGQRLRVLAIAEAANPEWVSVPLVGWSLANALREVADVHIVTQVRNRDAFLRAGLREGVDFTAIESEALARPLWALGQKLRMGEGKGWTTLQLINALSYPWFEHLVWKAFGADITAGQYDIVHRITPLSPTLSSPIAAKCARAGVPFVLGPLNGGVPWPEGFDRERRREREWLSYLRSAYKALPGRRATLTHASAILVGSRHTLGEMPEAMRGKCVYLPENAIDPARFSHAPAPGTGPLRAGFVGRLVPYKGPDMLIEAAAPLLRAGTLRLDLVGDGPMMGDLRAQAEALGVSEAITFHGWLPHKDVQNVLAACHLFAFPSIREFGGGVVLEAMALGVPPLIVDYAGPGELVQAGRGYKVPIGPRERIISGFRTALAFLAEDRTALAETGQTARAWVAQNFTWDRKAEQVLDVYQAVLSGAPLPVFFERPTPASCAPWAQGEVPT</sequence>
<name>A0A1I5E9Q2_9RHOB</name>
<evidence type="ECO:0000313" key="3">
    <source>
        <dbReference type="Proteomes" id="UP000198599"/>
    </source>
</evidence>
<evidence type="ECO:0000313" key="2">
    <source>
        <dbReference type="EMBL" id="SFO08155.1"/>
    </source>
</evidence>
<dbReference type="Gene3D" id="3.40.50.2000">
    <property type="entry name" value="Glycogen Phosphorylase B"/>
    <property type="match status" value="2"/>
</dbReference>
<dbReference type="InterPro" id="IPR001296">
    <property type="entry name" value="Glyco_trans_1"/>
</dbReference>
<proteinExistence type="predicted"/>
<accession>A0A1I5E9Q2</accession>
<protein>
    <submittedName>
        <fullName evidence="2">Glycosyltransferase involved in cell wall bisynthesis</fullName>
    </submittedName>
</protein>
<evidence type="ECO:0000259" key="1">
    <source>
        <dbReference type="Pfam" id="PF00534"/>
    </source>
</evidence>